<sequence length="311" mass="33185">MERQAHYALVGLATFALALVLTVFAFWFIQFDFNKSFGTYEVEFNTPVDGLTKGAEVHFNGIKVGEVTGLRLGNANTHQVIATVQLDEGTPVRVDSVASLEPQGITGLFYMQISPGSANAPLLKHKPGAPPPLIHSQESALSKLLSGSGSVIENTYESLNRVNRLLSDQNIKTFSDSLNNLEAITAELKGREQMIDDAHAAIVSAGEAADAVTRLANSTNGVASDKLPQTLDQINAATKKLADAADHVATLADAMKAPADQLNSTTLPELQESLRNLNDASESVKDLVDSVQASPQGLINKPVAKERKVSQ</sequence>
<dbReference type="Proteomes" id="UP000199150">
    <property type="component" value="Unassembled WGS sequence"/>
</dbReference>
<name>A0A1G4Q5C7_9CAUL</name>
<protein>
    <submittedName>
        <fullName evidence="3">Phospholipid/cholesterol/gamma-HCH transport system substrate-binding protein</fullName>
    </submittedName>
</protein>
<dbReference type="PANTHER" id="PTHR36698">
    <property type="entry name" value="BLL5892 PROTEIN"/>
    <property type="match status" value="1"/>
</dbReference>
<evidence type="ECO:0000259" key="2">
    <source>
        <dbReference type="Pfam" id="PF02470"/>
    </source>
</evidence>
<dbReference type="STRING" id="260084.SAMN02927928_0935"/>
<reference evidence="4" key="1">
    <citation type="submission" date="2016-10" db="EMBL/GenBank/DDBJ databases">
        <authorList>
            <person name="Varghese N."/>
            <person name="Submissions S."/>
        </authorList>
    </citation>
    <scope>NUCLEOTIDE SEQUENCE [LARGE SCALE GENOMIC DNA]</scope>
    <source>
        <strain evidence="4">CGMCC 1.3431</strain>
    </source>
</reference>
<keyword evidence="1" id="KW-0472">Membrane</keyword>
<accession>A0A1G4Q5C7</accession>
<gene>
    <name evidence="3" type="ORF">SAMN02927928_0935</name>
</gene>
<keyword evidence="4" id="KW-1185">Reference proteome</keyword>
<dbReference type="InterPro" id="IPR027267">
    <property type="entry name" value="AH/BAR_dom_sf"/>
</dbReference>
<dbReference type="Gene3D" id="1.20.1270.60">
    <property type="entry name" value="Arfaptin homology (AH) domain/BAR domain"/>
    <property type="match status" value="1"/>
</dbReference>
<dbReference type="AlphaFoldDB" id="A0A1G4Q5C7"/>
<dbReference type="InterPro" id="IPR003399">
    <property type="entry name" value="Mce/MlaD"/>
</dbReference>
<proteinExistence type="predicted"/>
<evidence type="ECO:0000256" key="1">
    <source>
        <dbReference type="SAM" id="Phobius"/>
    </source>
</evidence>
<dbReference type="PANTHER" id="PTHR36698:SF3">
    <property type="entry name" value="ABC-TYPE TRANSPORT AUXILIARY LIPOPROTEIN COMPONENT DOMAIN-CONTAINING PROTEIN"/>
    <property type="match status" value="1"/>
</dbReference>
<dbReference type="RefSeq" id="WP_090644218.1">
    <property type="nucleotide sequence ID" value="NZ_CBCRYE010000001.1"/>
</dbReference>
<keyword evidence="1" id="KW-1133">Transmembrane helix</keyword>
<evidence type="ECO:0000313" key="3">
    <source>
        <dbReference type="EMBL" id="SCW39844.1"/>
    </source>
</evidence>
<organism evidence="3 4">
    <name type="scientific">Asticcacaulis taihuensis</name>
    <dbReference type="NCBI Taxonomy" id="260084"/>
    <lineage>
        <taxon>Bacteria</taxon>
        <taxon>Pseudomonadati</taxon>
        <taxon>Pseudomonadota</taxon>
        <taxon>Alphaproteobacteria</taxon>
        <taxon>Caulobacterales</taxon>
        <taxon>Caulobacteraceae</taxon>
        <taxon>Asticcacaulis</taxon>
    </lineage>
</organism>
<keyword evidence="1" id="KW-0812">Transmembrane</keyword>
<feature type="transmembrane region" description="Helical" evidence="1">
    <location>
        <begin position="7"/>
        <end position="29"/>
    </location>
</feature>
<evidence type="ECO:0000313" key="4">
    <source>
        <dbReference type="Proteomes" id="UP000199150"/>
    </source>
</evidence>
<dbReference type="OrthoDB" id="9808689at2"/>
<feature type="domain" description="Mce/MlaD" evidence="2">
    <location>
        <begin position="40"/>
        <end position="116"/>
    </location>
</feature>
<dbReference type="EMBL" id="FMTS01000001">
    <property type="protein sequence ID" value="SCW39844.1"/>
    <property type="molecule type" value="Genomic_DNA"/>
</dbReference>
<dbReference type="Pfam" id="PF02470">
    <property type="entry name" value="MlaD"/>
    <property type="match status" value="1"/>
</dbReference>